<protein>
    <submittedName>
        <fullName evidence="2">LEM domain-containing protein</fullName>
    </submittedName>
</protein>
<sequence>MDNSAIDFTTYSNKELHAALPTYNIKPVAVTDATRNFVIKKLNAASGNVAAKKTPKRSAAPVQTSTPEFIEEVFEESERSLEVSGSQNVTITSTSTHFKVHDDTPYPPKKTTSKIHKSPIASKTSKFNDSNSDFEGEEYVRVLTPAEQAERRSRLSHRYEVEETKVVAKSGWLGTTFKLFVIVSVIIFFYFFYIEHMKRFDDENSGASDEL</sequence>
<organism evidence="1 2">
    <name type="scientific">Rhabditophanes sp. KR3021</name>
    <dbReference type="NCBI Taxonomy" id="114890"/>
    <lineage>
        <taxon>Eukaryota</taxon>
        <taxon>Metazoa</taxon>
        <taxon>Ecdysozoa</taxon>
        <taxon>Nematoda</taxon>
        <taxon>Chromadorea</taxon>
        <taxon>Rhabditida</taxon>
        <taxon>Tylenchina</taxon>
        <taxon>Panagrolaimomorpha</taxon>
        <taxon>Strongyloidoidea</taxon>
        <taxon>Alloionematidae</taxon>
        <taxon>Rhabditophanes</taxon>
    </lineage>
</organism>
<dbReference type="WBParaSite" id="RSKR_0000284100.1">
    <property type="protein sequence ID" value="RSKR_0000284100.1"/>
    <property type="gene ID" value="RSKR_0000284100"/>
</dbReference>
<evidence type="ECO:0000313" key="2">
    <source>
        <dbReference type="WBParaSite" id="RSKR_0000284100.1"/>
    </source>
</evidence>
<name>A0AC35TQ05_9BILA</name>
<dbReference type="Proteomes" id="UP000095286">
    <property type="component" value="Unplaced"/>
</dbReference>
<accession>A0AC35TQ05</accession>
<proteinExistence type="predicted"/>
<evidence type="ECO:0000313" key="1">
    <source>
        <dbReference type="Proteomes" id="UP000095286"/>
    </source>
</evidence>
<reference evidence="2" key="1">
    <citation type="submission" date="2016-11" db="UniProtKB">
        <authorList>
            <consortium name="WormBaseParasite"/>
        </authorList>
    </citation>
    <scope>IDENTIFICATION</scope>
    <source>
        <strain evidence="2">KR3021</strain>
    </source>
</reference>